<dbReference type="PRINTS" id="PR00260">
    <property type="entry name" value="CHEMTRNSDUCR"/>
</dbReference>
<dbReference type="Pfam" id="PF00015">
    <property type="entry name" value="MCPsignal"/>
    <property type="match status" value="1"/>
</dbReference>
<dbReference type="OrthoDB" id="9814362at2"/>
<gene>
    <name evidence="7" type="ORF">SAMN05444714_2611</name>
</gene>
<dbReference type="Gene3D" id="1.10.287.950">
    <property type="entry name" value="Methyl-accepting chemotaxis protein"/>
    <property type="match status" value="1"/>
</dbReference>
<dbReference type="GO" id="GO:0016020">
    <property type="term" value="C:membrane"/>
    <property type="evidence" value="ECO:0007669"/>
    <property type="project" value="InterPro"/>
</dbReference>
<feature type="domain" description="Methyl-accepting transducer" evidence="5">
    <location>
        <begin position="446"/>
        <end position="675"/>
    </location>
</feature>
<sequence length="703" mass="75232">MKLRFLMIAIILPLLALASYFSWLKIVAERDRLTIASASVVRAEEQVVINDLIHELQKERGYSAGFVASDGQNFTADLARQRPETDRQIQPLRGGVAALADLRPDPYQSAMAALDELSSFRAQVQNISVDVPQVAAFYTGIINDLMVVAYPLSDGAGQSTLENLQAARALLAAAKERAGLERAVGSTGLGAGFSPTLYQSLLTHGGAQQALIAETTKILRGEAMVEDIYASPTFLALQSARETISSGFLDGDYGTLTPALWFQTTTAWIDFLRDLESAKTAQISQLARTIEGDSYAQLQYVILLGAISILVVGVFAVASFEWMIHRIKALTHVVYGFAKGDFTRWVPGISRKDEISQMARAIYHFKQETLALRKEAEDMKASDEAALNAKHGKVVALVTEGLAALAKADLTCHFDTPLDADYDSIRGDFNSATARLRQVLGAIADTVADLDQAASGMNASAVDLASRTNEQVETIRQTTDRVGALSAEVEEFGQEIVTASAMAGSAREQATSSAALMREAVAAMDRIRTSSEQIGAIISMIEDISFQTNLLALNAGVEAARAGSAGLGFAVVASEVRALAQRASQATMDIRALVEESGTHVREGGDLVDRTGAVLDEISEGIMRVDDVLTRIAEGSQSQVSDLKDLSSSMKVINDLAGRNMAMASDTTSGAQEIASRSQRLAGLIADFRLAPDQNGRSRAKAA</sequence>
<proteinExistence type="inferred from homology"/>
<evidence type="ECO:0000256" key="2">
    <source>
        <dbReference type="ARBA" id="ARBA00029447"/>
    </source>
</evidence>
<dbReference type="PROSITE" id="PS50111">
    <property type="entry name" value="CHEMOTAXIS_TRANSDUC_2"/>
    <property type="match status" value="1"/>
</dbReference>
<dbReference type="RefSeq" id="WP_090209226.1">
    <property type="nucleotide sequence ID" value="NZ_FOZM01000002.1"/>
</dbReference>
<dbReference type="InterPro" id="IPR003660">
    <property type="entry name" value="HAMP_dom"/>
</dbReference>
<dbReference type="Gene3D" id="6.10.340.10">
    <property type="match status" value="1"/>
</dbReference>
<dbReference type="SUPFAM" id="SSF158472">
    <property type="entry name" value="HAMP domain-like"/>
    <property type="match status" value="1"/>
</dbReference>
<dbReference type="Proteomes" id="UP000198926">
    <property type="component" value="Unassembled WGS sequence"/>
</dbReference>
<name>A0A1I6MXI4_9RHOB</name>
<feature type="transmembrane region" description="Helical" evidence="4">
    <location>
        <begin position="298"/>
        <end position="320"/>
    </location>
</feature>
<dbReference type="AlphaFoldDB" id="A0A1I6MXI4"/>
<reference evidence="7 8" key="1">
    <citation type="submission" date="2016-10" db="EMBL/GenBank/DDBJ databases">
        <authorList>
            <person name="de Groot N.N."/>
        </authorList>
    </citation>
    <scope>NUCLEOTIDE SEQUENCE [LARGE SCALE GENOMIC DNA]</scope>
    <source>
        <strain evidence="7 8">DSM 29433</strain>
    </source>
</reference>
<organism evidence="7 8">
    <name type="scientific">Yoonia litorea</name>
    <dbReference type="NCBI Taxonomy" id="1123755"/>
    <lineage>
        <taxon>Bacteria</taxon>
        <taxon>Pseudomonadati</taxon>
        <taxon>Pseudomonadota</taxon>
        <taxon>Alphaproteobacteria</taxon>
        <taxon>Rhodobacterales</taxon>
        <taxon>Paracoccaceae</taxon>
        <taxon>Yoonia</taxon>
    </lineage>
</organism>
<dbReference type="PANTHER" id="PTHR43531">
    <property type="entry name" value="PROTEIN ICFG"/>
    <property type="match status" value="1"/>
</dbReference>
<evidence type="ECO:0000256" key="1">
    <source>
        <dbReference type="ARBA" id="ARBA00022500"/>
    </source>
</evidence>
<evidence type="ECO:0000313" key="8">
    <source>
        <dbReference type="Proteomes" id="UP000198926"/>
    </source>
</evidence>
<dbReference type="SMART" id="SM00283">
    <property type="entry name" value="MA"/>
    <property type="match status" value="1"/>
</dbReference>
<dbReference type="InterPro" id="IPR004089">
    <property type="entry name" value="MCPsignal_dom"/>
</dbReference>
<dbReference type="GO" id="GO:0006935">
    <property type="term" value="P:chemotaxis"/>
    <property type="evidence" value="ECO:0007669"/>
    <property type="project" value="UniProtKB-KW"/>
</dbReference>
<evidence type="ECO:0000313" key="7">
    <source>
        <dbReference type="EMBL" id="SFS20379.1"/>
    </source>
</evidence>
<dbReference type="InterPro" id="IPR004090">
    <property type="entry name" value="Chemotax_Me-accpt_rcpt"/>
</dbReference>
<dbReference type="EMBL" id="FOZM01000002">
    <property type="protein sequence ID" value="SFS20379.1"/>
    <property type="molecule type" value="Genomic_DNA"/>
</dbReference>
<comment type="similarity">
    <text evidence="2">Belongs to the methyl-accepting chemotaxis (MCP) protein family.</text>
</comment>
<accession>A0A1I6MXI4</accession>
<evidence type="ECO:0000256" key="3">
    <source>
        <dbReference type="PROSITE-ProRule" id="PRU00284"/>
    </source>
</evidence>
<dbReference type="GO" id="GO:0007165">
    <property type="term" value="P:signal transduction"/>
    <property type="evidence" value="ECO:0007669"/>
    <property type="project" value="UniProtKB-KW"/>
</dbReference>
<dbReference type="CDD" id="cd06225">
    <property type="entry name" value="HAMP"/>
    <property type="match status" value="1"/>
</dbReference>
<dbReference type="Pfam" id="PF08376">
    <property type="entry name" value="NIT"/>
    <property type="match status" value="1"/>
</dbReference>
<evidence type="ECO:0000259" key="6">
    <source>
        <dbReference type="PROSITE" id="PS50885"/>
    </source>
</evidence>
<keyword evidence="3" id="KW-0807">Transducer</keyword>
<feature type="domain" description="HAMP" evidence="6">
    <location>
        <begin position="321"/>
        <end position="374"/>
    </location>
</feature>
<keyword evidence="4" id="KW-0472">Membrane</keyword>
<dbReference type="InterPro" id="IPR013587">
    <property type="entry name" value="Nitrate/nitrite_sensing"/>
</dbReference>
<dbReference type="STRING" id="1123755.SAMN05444714_2611"/>
<dbReference type="PROSITE" id="PS50885">
    <property type="entry name" value="HAMP"/>
    <property type="match status" value="1"/>
</dbReference>
<keyword evidence="4" id="KW-1133">Transmembrane helix</keyword>
<dbReference type="SUPFAM" id="SSF58104">
    <property type="entry name" value="Methyl-accepting chemotaxis protein (MCP) signaling domain"/>
    <property type="match status" value="1"/>
</dbReference>
<evidence type="ECO:0000259" key="5">
    <source>
        <dbReference type="PROSITE" id="PS50111"/>
    </source>
</evidence>
<keyword evidence="4" id="KW-0812">Transmembrane</keyword>
<dbReference type="InterPro" id="IPR051310">
    <property type="entry name" value="MCP_chemotaxis"/>
</dbReference>
<keyword evidence="8" id="KW-1185">Reference proteome</keyword>
<dbReference type="GO" id="GO:0004888">
    <property type="term" value="F:transmembrane signaling receptor activity"/>
    <property type="evidence" value="ECO:0007669"/>
    <property type="project" value="InterPro"/>
</dbReference>
<evidence type="ECO:0000256" key="4">
    <source>
        <dbReference type="SAM" id="Phobius"/>
    </source>
</evidence>
<protein>
    <submittedName>
        <fullName evidence="7">Methyl-accepting chemotaxis protein</fullName>
    </submittedName>
</protein>
<dbReference type="PANTHER" id="PTHR43531:SF11">
    <property type="entry name" value="METHYL-ACCEPTING CHEMOTAXIS PROTEIN 3"/>
    <property type="match status" value="1"/>
</dbReference>
<keyword evidence="1" id="KW-0145">Chemotaxis</keyword>